<sequence>MPGRQRRLCSFWLIFCPPALGISRPAILVNPQRHPGRRQIPEPDTEATEPGAEPPSPTRFPLSGTFFTLLRSASADQLSSLILRDIPDVVQSLLGSPDLKAEDLLGLPVLPRDLCL</sequence>
<protein>
    <submittedName>
        <fullName evidence="3">Uncharacterized protein</fullName>
    </submittedName>
</protein>
<evidence type="ECO:0000313" key="3">
    <source>
        <dbReference type="EMBL" id="KAK4225338.1"/>
    </source>
</evidence>
<keyword evidence="4" id="KW-1185">Reference proteome</keyword>
<organism evidence="3 4">
    <name type="scientific">Podospora fimiseda</name>
    <dbReference type="NCBI Taxonomy" id="252190"/>
    <lineage>
        <taxon>Eukaryota</taxon>
        <taxon>Fungi</taxon>
        <taxon>Dikarya</taxon>
        <taxon>Ascomycota</taxon>
        <taxon>Pezizomycotina</taxon>
        <taxon>Sordariomycetes</taxon>
        <taxon>Sordariomycetidae</taxon>
        <taxon>Sordariales</taxon>
        <taxon>Podosporaceae</taxon>
        <taxon>Podospora</taxon>
    </lineage>
</organism>
<dbReference type="EMBL" id="MU865369">
    <property type="protein sequence ID" value="KAK4225338.1"/>
    <property type="molecule type" value="Genomic_DNA"/>
</dbReference>
<reference evidence="3" key="2">
    <citation type="submission" date="2023-05" db="EMBL/GenBank/DDBJ databases">
        <authorList>
            <consortium name="Lawrence Berkeley National Laboratory"/>
            <person name="Steindorff A."/>
            <person name="Hensen N."/>
            <person name="Bonometti L."/>
            <person name="Westerberg I."/>
            <person name="Brannstrom I.O."/>
            <person name="Guillou S."/>
            <person name="Cros-Aarteil S."/>
            <person name="Calhoun S."/>
            <person name="Haridas S."/>
            <person name="Kuo A."/>
            <person name="Mondo S."/>
            <person name="Pangilinan J."/>
            <person name="Riley R."/>
            <person name="Labutti K."/>
            <person name="Andreopoulos B."/>
            <person name="Lipzen A."/>
            <person name="Chen C."/>
            <person name="Yanf M."/>
            <person name="Daum C."/>
            <person name="Ng V."/>
            <person name="Clum A."/>
            <person name="Ohm R."/>
            <person name="Martin F."/>
            <person name="Silar P."/>
            <person name="Natvig D."/>
            <person name="Lalanne C."/>
            <person name="Gautier V."/>
            <person name="Ament-Velasquez S.L."/>
            <person name="Kruys A."/>
            <person name="Hutchinson M.I."/>
            <person name="Powell A.J."/>
            <person name="Barry K."/>
            <person name="Miller A.N."/>
            <person name="Grigoriev I.V."/>
            <person name="Debuchy R."/>
            <person name="Gladieux P."/>
            <person name="Thoren M.H."/>
            <person name="Johannesson H."/>
        </authorList>
    </citation>
    <scope>NUCLEOTIDE SEQUENCE</scope>
    <source>
        <strain evidence="3">CBS 990.96</strain>
    </source>
</reference>
<feature type="region of interest" description="Disordered" evidence="1">
    <location>
        <begin position="31"/>
        <end position="59"/>
    </location>
</feature>
<dbReference type="Proteomes" id="UP001301958">
    <property type="component" value="Unassembled WGS sequence"/>
</dbReference>
<evidence type="ECO:0000313" key="4">
    <source>
        <dbReference type="Proteomes" id="UP001301958"/>
    </source>
</evidence>
<feature type="chain" id="PRO_5043016886" evidence="2">
    <location>
        <begin position="22"/>
        <end position="116"/>
    </location>
</feature>
<accession>A0AAN7BLD2</accession>
<comment type="caution">
    <text evidence="3">The sequence shown here is derived from an EMBL/GenBank/DDBJ whole genome shotgun (WGS) entry which is preliminary data.</text>
</comment>
<dbReference type="AlphaFoldDB" id="A0AAN7BLD2"/>
<keyword evidence="2" id="KW-0732">Signal</keyword>
<feature type="signal peptide" evidence="2">
    <location>
        <begin position="1"/>
        <end position="21"/>
    </location>
</feature>
<gene>
    <name evidence="3" type="ORF">QBC38DRAFT_457375</name>
</gene>
<evidence type="ECO:0000256" key="1">
    <source>
        <dbReference type="SAM" id="MobiDB-lite"/>
    </source>
</evidence>
<reference evidence="3" key="1">
    <citation type="journal article" date="2023" name="Mol. Phylogenet. Evol.">
        <title>Genome-scale phylogeny and comparative genomics of the fungal order Sordariales.</title>
        <authorList>
            <person name="Hensen N."/>
            <person name="Bonometti L."/>
            <person name="Westerberg I."/>
            <person name="Brannstrom I.O."/>
            <person name="Guillou S."/>
            <person name="Cros-Aarteil S."/>
            <person name="Calhoun S."/>
            <person name="Haridas S."/>
            <person name="Kuo A."/>
            <person name="Mondo S."/>
            <person name="Pangilinan J."/>
            <person name="Riley R."/>
            <person name="LaButti K."/>
            <person name="Andreopoulos B."/>
            <person name="Lipzen A."/>
            <person name="Chen C."/>
            <person name="Yan M."/>
            <person name="Daum C."/>
            <person name="Ng V."/>
            <person name="Clum A."/>
            <person name="Steindorff A."/>
            <person name="Ohm R.A."/>
            <person name="Martin F."/>
            <person name="Silar P."/>
            <person name="Natvig D.O."/>
            <person name="Lalanne C."/>
            <person name="Gautier V."/>
            <person name="Ament-Velasquez S.L."/>
            <person name="Kruys A."/>
            <person name="Hutchinson M.I."/>
            <person name="Powell A.J."/>
            <person name="Barry K."/>
            <person name="Miller A.N."/>
            <person name="Grigoriev I.V."/>
            <person name="Debuchy R."/>
            <person name="Gladieux P."/>
            <person name="Hiltunen Thoren M."/>
            <person name="Johannesson H."/>
        </authorList>
    </citation>
    <scope>NUCLEOTIDE SEQUENCE</scope>
    <source>
        <strain evidence="3">CBS 990.96</strain>
    </source>
</reference>
<evidence type="ECO:0000256" key="2">
    <source>
        <dbReference type="SAM" id="SignalP"/>
    </source>
</evidence>
<proteinExistence type="predicted"/>
<name>A0AAN7BLD2_9PEZI</name>